<accession>A0A2N5XPC0</accession>
<dbReference type="OrthoDB" id="9813524at2"/>
<evidence type="ECO:0000313" key="3">
    <source>
        <dbReference type="EMBL" id="PLW76352.1"/>
    </source>
</evidence>
<dbReference type="Pfam" id="PF01569">
    <property type="entry name" value="PAP2"/>
    <property type="match status" value="1"/>
</dbReference>
<feature type="transmembrane region" description="Helical" evidence="1">
    <location>
        <begin position="153"/>
        <end position="172"/>
    </location>
</feature>
<keyword evidence="1" id="KW-1133">Transmembrane helix</keyword>
<dbReference type="Gene3D" id="1.20.144.10">
    <property type="entry name" value="Phosphatidic acid phosphatase type 2/haloperoxidase"/>
    <property type="match status" value="1"/>
</dbReference>
<feature type="transmembrane region" description="Helical" evidence="1">
    <location>
        <begin position="178"/>
        <end position="197"/>
    </location>
</feature>
<organism evidence="3 4">
    <name type="scientific">Cohaesibacter celericrescens</name>
    <dbReference type="NCBI Taxonomy" id="2067669"/>
    <lineage>
        <taxon>Bacteria</taxon>
        <taxon>Pseudomonadati</taxon>
        <taxon>Pseudomonadota</taxon>
        <taxon>Alphaproteobacteria</taxon>
        <taxon>Hyphomicrobiales</taxon>
        <taxon>Cohaesibacteraceae</taxon>
    </lineage>
</organism>
<feature type="transmembrane region" description="Helical" evidence="1">
    <location>
        <begin position="91"/>
        <end position="116"/>
    </location>
</feature>
<evidence type="ECO:0000313" key="4">
    <source>
        <dbReference type="Proteomes" id="UP000234881"/>
    </source>
</evidence>
<dbReference type="EMBL" id="PKUQ01000031">
    <property type="protein sequence ID" value="PLW76352.1"/>
    <property type="molecule type" value="Genomic_DNA"/>
</dbReference>
<comment type="caution">
    <text evidence="3">The sequence shown here is derived from an EMBL/GenBank/DDBJ whole genome shotgun (WGS) entry which is preliminary data.</text>
</comment>
<dbReference type="InterPro" id="IPR036938">
    <property type="entry name" value="PAP2/HPO_sf"/>
</dbReference>
<sequence length="277" mass="31765">MLDVLKTDARTRPIYFATLLVLLLSMVFLVVPEIDLWVSGLFFDAQDKFWLKGAWFPLRLRKLGIFAPRLIIILMALFFVARLFWPNLKKLFALSHMLFLMVAAIIGPGLIVNLLLKANWGRARPVQTDLFGGDWPYSQVWVIADNCQKNCSFVSGEGAMSFWMLGLILLLPLGWRKVSFWIIATFALLVSFNRIVFGGHYLSDILLSWALTGWVMVVLWSLFREDPLWGSDSNQLEEAWDKAGIRLRSNLGKIEQKLRKKTANNQTNAQPDDRDEN</sequence>
<evidence type="ECO:0000256" key="1">
    <source>
        <dbReference type="SAM" id="Phobius"/>
    </source>
</evidence>
<dbReference type="AlphaFoldDB" id="A0A2N5XPC0"/>
<proteinExistence type="predicted"/>
<name>A0A2N5XPC0_9HYPH</name>
<dbReference type="CDD" id="cd03396">
    <property type="entry name" value="PAP2_like_6"/>
    <property type="match status" value="1"/>
</dbReference>
<feature type="transmembrane region" description="Helical" evidence="1">
    <location>
        <begin position="63"/>
        <end position="85"/>
    </location>
</feature>
<feature type="domain" description="Phosphatidic acid phosphatase type 2/haloperoxidase" evidence="2">
    <location>
        <begin position="97"/>
        <end position="221"/>
    </location>
</feature>
<feature type="transmembrane region" description="Helical" evidence="1">
    <location>
        <begin position="204"/>
        <end position="223"/>
    </location>
</feature>
<dbReference type="InterPro" id="IPR000326">
    <property type="entry name" value="PAP2/HPO"/>
</dbReference>
<reference evidence="3 4" key="1">
    <citation type="submission" date="2018-01" db="EMBL/GenBank/DDBJ databases">
        <title>The draft genome sequence of Cohaesibacter sp. H1304.</title>
        <authorList>
            <person name="Wang N.-N."/>
            <person name="Du Z.-J."/>
        </authorList>
    </citation>
    <scope>NUCLEOTIDE SEQUENCE [LARGE SCALE GENOMIC DNA]</scope>
    <source>
        <strain evidence="3 4">H1304</strain>
    </source>
</reference>
<dbReference type="SMART" id="SM00014">
    <property type="entry name" value="acidPPc"/>
    <property type="match status" value="1"/>
</dbReference>
<protein>
    <submittedName>
        <fullName evidence="3">Phosphoesterase PA-phosphatase</fullName>
    </submittedName>
</protein>
<dbReference type="SUPFAM" id="SSF48317">
    <property type="entry name" value="Acid phosphatase/Vanadium-dependent haloperoxidase"/>
    <property type="match status" value="1"/>
</dbReference>
<dbReference type="Proteomes" id="UP000234881">
    <property type="component" value="Unassembled WGS sequence"/>
</dbReference>
<feature type="transmembrane region" description="Helical" evidence="1">
    <location>
        <begin position="14"/>
        <end position="43"/>
    </location>
</feature>
<keyword evidence="1" id="KW-0472">Membrane</keyword>
<keyword evidence="1" id="KW-0812">Transmembrane</keyword>
<keyword evidence="4" id="KW-1185">Reference proteome</keyword>
<gene>
    <name evidence="3" type="ORF">C0081_15830</name>
</gene>
<evidence type="ECO:0000259" key="2">
    <source>
        <dbReference type="SMART" id="SM00014"/>
    </source>
</evidence>
<dbReference type="RefSeq" id="WP_101534786.1">
    <property type="nucleotide sequence ID" value="NZ_JBFHIU010000069.1"/>
</dbReference>